<dbReference type="GeneID" id="39591142"/>
<dbReference type="Proteomes" id="UP000279236">
    <property type="component" value="Unassembled WGS sequence"/>
</dbReference>
<dbReference type="RefSeq" id="XP_028478462.1">
    <property type="nucleotide sequence ID" value="XM_028622010.1"/>
</dbReference>
<evidence type="ECO:0000313" key="2">
    <source>
        <dbReference type="EMBL" id="RSH85014.1"/>
    </source>
</evidence>
<comment type="caution">
    <text evidence="2">The sequence shown here is derived from an EMBL/GenBank/DDBJ whole genome shotgun (WGS) entry which is preliminary data.</text>
</comment>
<dbReference type="EMBL" id="RSCE01000003">
    <property type="protein sequence ID" value="RSH85014.1"/>
    <property type="molecule type" value="Genomic_DNA"/>
</dbReference>
<evidence type="ECO:0000313" key="3">
    <source>
        <dbReference type="Proteomes" id="UP000279236"/>
    </source>
</evidence>
<feature type="region of interest" description="Disordered" evidence="1">
    <location>
        <begin position="1"/>
        <end position="21"/>
    </location>
</feature>
<gene>
    <name evidence="2" type="ORF">EHS24_006599</name>
</gene>
<organism evidence="2 3">
    <name type="scientific">Apiotrichum porosum</name>
    <dbReference type="NCBI Taxonomy" id="105984"/>
    <lineage>
        <taxon>Eukaryota</taxon>
        <taxon>Fungi</taxon>
        <taxon>Dikarya</taxon>
        <taxon>Basidiomycota</taxon>
        <taxon>Agaricomycotina</taxon>
        <taxon>Tremellomycetes</taxon>
        <taxon>Trichosporonales</taxon>
        <taxon>Trichosporonaceae</taxon>
        <taxon>Apiotrichum</taxon>
    </lineage>
</organism>
<keyword evidence="3" id="KW-1185">Reference proteome</keyword>
<evidence type="ECO:0000256" key="1">
    <source>
        <dbReference type="SAM" id="MobiDB-lite"/>
    </source>
</evidence>
<name>A0A427Y1I2_9TREE</name>
<accession>A0A427Y1I2</accession>
<sequence length="235" mass="25898">MSTPCTPPRVRPEPSTPYGKPHLATARELFRRMIQEDNGCSSAAPMHSPPLTPGMNTDPFATPKIQRSYTLGPAASIPIPATPVFNLARCKLAGEVKPTLPCTPPPTNERVIRVQRCPTTPVKLGSPVRLASVPMTPPSRRVRLANPPPLVRSKSTFCTPLYRPIPPPVCMLATPTTRPDSRVLLDRIAKLEHMVLGLQRQVAEHKTTTSRRPRKAAVKPLQKRRMGRVRLGQVM</sequence>
<proteinExistence type="predicted"/>
<dbReference type="AlphaFoldDB" id="A0A427Y1I2"/>
<protein>
    <submittedName>
        <fullName evidence="2">Uncharacterized protein</fullName>
    </submittedName>
</protein>
<reference evidence="2 3" key="1">
    <citation type="submission" date="2018-11" db="EMBL/GenBank/DDBJ databases">
        <title>Genome sequence of Apiotrichum porosum DSM 27194.</title>
        <authorList>
            <person name="Aliyu H."/>
            <person name="Gorte O."/>
            <person name="Ochsenreither K."/>
        </authorList>
    </citation>
    <scope>NUCLEOTIDE SEQUENCE [LARGE SCALE GENOMIC DNA]</scope>
    <source>
        <strain evidence="2 3">DSM 27194</strain>
    </source>
</reference>